<dbReference type="GO" id="GO:0008236">
    <property type="term" value="F:serine-type peptidase activity"/>
    <property type="evidence" value="ECO:0007669"/>
    <property type="project" value="UniProtKB-KW"/>
</dbReference>
<evidence type="ECO:0000313" key="10">
    <source>
        <dbReference type="Proteomes" id="UP000198919"/>
    </source>
</evidence>
<evidence type="ECO:0000256" key="3">
    <source>
        <dbReference type="ARBA" id="ARBA00022801"/>
    </source>
</evidence>
<accession>A0A1I3NBS2</accession>
<dbReference type="OrthoDB" id="9812068at2"/>
<dbReference type="Pfam" id="PF17804">
    <property type="entry name" value="TSP_NTD"/>
    <property type="match status" value="1"/>
</dbReference>
<keyword evidence="11" id="KW-1185">Reference proteome</keyword>
<dbReference type="GO" id="GO:0004175">
    <property type="term" value="F:endopeptidase activity"/>
    <property type="evidence" value="ECO:0007669"/>
    <property type="project" value="TreeGrafter"/>
</dbReference>
<dbReference type="InterPro" id="IPR036034">
    <property type="entry name" value="PDZ_sf"/>
</dbReference>
<feature type="signal peptide" evidence="6">
    <location>
        <begin position="1"/>
        <end position="21"/>
    </location>
</feature>
<feature type="domain" description="PDZ" evidence="7">
    <location>
        <begin position="292"/>
        <end position="362"/>
    </location>
</feature>
<dbReference type="Proteomes" id="UP000224607">
    <property type="component" value="Unassembled WGS sequence"/>
</dbReference>
<evidence type="ECO:0000313" key="9">
    <source>
        <dbReference type="EMBL" id="SFJ06330.1"/>
    </source>
</evidence>
<evidence type="ECO:0000259" key="7">
    <source>
        <dbReference type="PROSITE" id="PS50106"/>
    </source>
</evidence>
<dbReference type="SUPFAM" id="SSF52096">
    <property type="entry name" value="ClpP/crotonase"/>
    <property type="match status" value="1"/>
</dbReference>
<gene>
    <name evidence="9" type="ORF">SAMN05421680_105144</name>
    <name evidence="8" type="ORF">Xmau_00115</name>
</gene>
<dbReference type="InterPro" id="IPR020992">
    <property type="entry name" value="Tail_Prtase_C"/>
</dbReference>
<dbReference type="Pfam" id="PF11818">
    <property type="entry name" value="DUF3340"/>
    <property type="match status" value="1"/>
</dbReference>
<dbReference type="SUPFAM" id="SSF50156">
    <property type="entry name" value="PDZ domain-like"/>
    <property type="match status" value="1"/>
</dbReference>
<name>A0A1I3NBS2_9GAMM</name>
<protein>
    <submittedName>
        <fullName evidence="9">C-terminal processing peptidase-1. Serine peptidase. MEROPS family S41A</fullName>
    </submittedName>
    <submittedName>
        <fullName evidence="8">Carboxy-terminal protease</fullName>
    </submittedName>
</protein>
<dbReference type="PANTHER" id="PTHR32060">
    <property type="entry name" value="TAIL-SPECIFIC PROTEASE"/>
    <property type="match status" value="1"/>
</dbReference>
<dbReference type="RefSeq" id="WP_099139494.1">
    <property type="nucleotide sequence ID" value="NZ_CAWNQB010000001.1"/>
</dbReference>
<reference evidence="10" key="1">
    <citation type="submission" date="2016-10" db="EMBL/GenBank/DDBJ databases">
        <authorList>
            <person name="Varghese N."/>
            <person name="Submissions S."/>
        </authorList>
    </citation>
    <scope>NUCLEOTIDE SEQUENCE [LARGE SCALE GENOMIC DNA]</scope>
    <source>
        <strain evidence="10">DSM 17908</strain>
    </source>
</reference>
<evidence type="ECO:0000313" key="11">
    <source>
        <dbReference type="Proteomes" id="UP000224607"/>
    </source>
</evidence>
<evidence type="ECO:0000256" key="4">
    <source>
        <dbReference type="ARBA" id="ARBA00022825"/>
    </source>
</evidence>
<dbReference type="SMART" id="SM00245">
    <property type="entry name" value="TSPc"/>
    <property type="match status" value="1"/>
</dbReference>
<dbReference type="InterPro" id="IPR001478">
    <property type="entry name" value="PDZ"/>
</dbReference>
<dbReference type="InterPro" id="IPR004447">
    <property type="entry name" value="Peptidase_S41A"/>
</dbReference>
<comment type="similarity">
    <text evidence="1 5">Belongs to the peptidase S41A family.</text>
</comment>
<dbReference type="GO" id="GO:0007165">
    <property type="term" value="P:signal transduction"/>
    <property type="evidence" value="ECO:0007669"/>
    <property type="project" value="TreeGrafter"/>
</dbReference>
<dbReference type="NCBIfam" id="TIGR00225">
    <property type="entry name" value="prc"/>
    <property type="match status" value="1"/>
</dbReference>
<organism evidence="9 10">
    <name type="scientific">Xenorhabdus mauleonii</name>
    <dbReference type="NCBI Taxonomy" id="351675"/>
    <lineage>
        <taxon>Bacteria</taxon>
        <taxon>Pseudomonadati</taxon>
        <taxon>Pseudomonadota</taxon>
        <taxon>Gammaproteobacteria</taxon>
        <taxon>Enterobacterales</taxon>
        <taxon>Morganellaceae</taxon>
        <taxon>Xenorhabdus</taxon>
    </lineage>
</organism>
<dbReference type="InterPro" id="IPR040573">
    <property type="entry name" value="TSP_N"/>
</dbReference>
<keyword evidence="3 5" id="KW-0378">Hydrolase</keyword>
<dbReference type="Pfam" id="PF00595">
    <property type="entry name" value="PDZ"/>
    <property type="match status" value="1"/>
</dbReference>
<dbReference type="EMBL" id="NITY01000001">
    <property type="protein sequence ID" value="PHM45729.1"/>
    <property type="molecule type" value="Genomic_DNA"/>
</dbReference>
<dbReference type="Gene3D" id="2.30.42.10">
    <property type="match status" value="1"/>
</dbReference>
<keyword evidence="6" id="KW-0732">Signal</keyword>
<dbReference type="CDD" id="cd06782">
    <property type="entry name" value="cpPDZ_CPP-like"/>
    <property type="match status" value="1"/>
</dbReference>
<dbReference type="Gene3D" id="3.90.226.10">
    <property type="entry name" value="2-enoyl-CoA Hydratase, Chain A, domain 1"/>
    <property type="match status" value="1"/>
</dbReference>
<dbReference type="STRING" id="351675.SAMN05421680_105144"/>
<dbReference type="FunFam" id="2.30.42.10:FF:000083">
    <property type="entry name" value="Tail-specific protease"/>
    <property type="match status" value="1"/>
</dbReference>
<keyword evidence="2 5" id="KW-0645">Protease</keyword>
<dbReference type="InterPro" id="IPR029045">
    <property type="entry name" value="ClpP/crotonase-like_dom_sf"/>
</dbReference>
<dbReference type="AlphaFoldDB" id="A0A1I3NBS2"/>
<evidence type="ECO:0000256" key="1">
    <source>
        <dbReference type="ARBA" id="ARBA00009179"/>
    </source>
</evidence>
<sequence>MNKLIILAFVLGLSFSGAGYADTSTSNSNGAENNNVKTNVVTNDSATNSNVTNNPVTNNNAVTNNKAANGTAVNGNKTVVVSLNQLPDLKPELQHPTVSKRIVSRFLRSHYRQFYLDADFSGKIFDRYLNLLDYGHNVFLASDIAKFANQKGTLGKELENGDLKLPYALFNLMQKRRFERYQYVLSRLEKPIDINGNGTIETERSKAPWPTSVEELDKLWDAKIKSDWINLKLSGKSDKEIKETLIKRYRMLLKRLTQTKSEDVFQTAMMAFAREIDPHTSYLSPRDTEQFNSEMSLSLEGIGAVLQYEDEYITIRSLVAGGPAAKSNLLKVGDKIIGVGQIGKPIVDVVGWRLEDVVALIKGPKGSKVRLEIIPSAKGAKNHIITLTRENIRLEDNAVKMSVKTVGKEKVGVLDIPSFYVGLTNDVKVQLQKLTKQGVSAIVIDLRSNGGGALTEAVSLSGLFIPTGPIVQIRDNTGRVKEDSDTDEAVYYKGPLVVLVDNRSASASEIFAAAMQDYGRGLIVGEPTFGKGTVQQYRPLNRIYDQMLKPDWPEIGSVQYTIQKFYRVNGGSTQLKGVTPDIIMPTGEDPSDIGESQEDNALPWDSIPPANYNSSKVISTLVPLLTKLHNQRIANDPEFKYIKQDMVYYKTIKDRKGVYSLNYAEREKENKEYEAVKLNRINERFKREGKKPLKSLEDLPKDYKGPDPYLDESVKIALDLSHQPAEIAVTK</sequence>
<keyword evidence="4 5" id="KW-0720">Serine protease</keyword>
<dbReference type="PROSITE" id="PS50106">
    <property type="entry name" value="PDZ"/>
    <property type="match status" value="1"/>
</dbReference>
<evidence type="ECO:0000256" key="6">
    <source>
        <dbReference type="SAM" id="SignalP"/>
    </source>
</evidence>
<dbReference type="InterPro" id="IPR005151">
    <property type="entry name" value="Tail-specific_protease"/>
</dbReference>
<dbReference type="PANTHER" id="PTHR32060:SF22">
    <property type="entry name" value="CARBOXYL-TERMINAL-PROCESSING PEPTIDASE 3, CHLOROPLASTIC"/>
    <property type="match status" value="1"/>
</dbReference>
<reference evidence="8 11" key="3">
    <citation type="journal article" date="2017" name="Nat. Microbiol.">
        <title>Natural product diversity associated with the nematode symbionts Photorhabdus and Xenorhabdus.</title>
        <authorList>
            <person name="Tobias N.J."/>
            <person name="Wolff H."/>
            <person name="Djahanschiri B."/>
            <person name="Grundmann F."/>
            <person name="Kronenwerth M."/>
            <person name="Shi Y.M."/>
            <person name="Simonyi S."/>
            <person name="Grun P."/>
            <person name="Shapiro-Ilan D."/>
            <person name="Pidot S.J."/>
            <person name="Stinear T.P."/>
            <person name="Ebersberger I."/>
            <person name="Bode H.B."/>
        </authorList>
    </citation>
    <scope>NUCLEOTIDE SEQUENCE [LARGE SCALE GENOMIC DNA]</scope>
    <source>
        <strain evidence="8 11">DSM 17908</strain>
    </source>
</reference>
<proteinExistence type="inferred from homology"/>
<dbReference type="SMART" id="SM00228">
    <property type="entry name" value="PDZ"/>
    <property type="match status" value="1"/>
</dbReference>
<dbReference type="EMBL" id="FORG01000005">
    <property type="protein sequence ID" value="SFJ06330.1"/>
    <property type="molecule type" value="Genomic_DNA"/>
</dbReference>
<reference evidence="9" key="2">
    <citation type="submission" date="2016-10" db="EMBL/GenBank/DDBJ databases">
        <authorList>
            <person name="de Groot N.N."/>
        </authorList>
    </citation>
    <scope>NUCLEOTIDE SEQUENCE [LARGE SCALE GENOMIC DNA]</scope>
    <source>
        <strain evidence="9">DSM 17908</strain>
    </source>
</reference>
<dbReference type="GO" id="GO:0030288">
    <property type="term" value="C:outer membrane-bounded periplasmic space"/>
    <property type="evidence" value="ECO:0007669"/>
    <property type="project" value="TreeGrafter"/>
</dbReference>
<dbReference type="Gene3D" id="3.30.750.44">
    <property type="match status" value="1"/>
</dbReference>
<dbReference type="Pfam" id="PF03572">
    <property type="entry name" value="Peptidase_S41"/>
    <property type="match status" value="1"/>
</dbReference>
<dbReference type="GO" id="GO:0006508">
    <property type="term" value="P:proteolysis"/>
    <property type="evidence" value="ECO:0007669"/>
    <property type="project" value="UniProtKB-KW"/>
</dbReference>
<evidence type="ECO:0000313" key="8">
    <source>
        <dbReference type="EMBL" id="PHM45729.1"/>
    </source>
</evidence>
<dbReference type="CDD" id="cd07560">
    <property type="entry name" value="Peptidase_S41_CPP"/>
    <property type="match status" value="1"/>
</dbReference>
<feature type="chain" id="PRO_5011481613" evidence="6">
    <location>
        <begin position="22"/>
        <end position="731"/>
    </location>
</feature>
<dbReference type="Proteomes" id="UP000198919">
    <property type="component" value="Unassembled WGS sequence"/>
</dbReference>
<evidence type="ECO:0000256" key="2">
    <source>
        <dbReference type="ARBA" id="ARBA00022670"/>
    </source>
</evidence>
<dbReference type="NCBIfam" id="NF008388">
    <property type="entry name" value="PRK11186.1"/>
    <property type="match status" value="1"/>
</dbReference>
<evidence type="ECO:0000256" key="5">
    <source>
        <dbReference type="RuleBase" id="RU004404"/>
    </source>
</evidence>